<evidence type="ECO:0000313" key="3">
    <source>
        <dbReference type="Proteomes" id="UP001176059"/>
    </source>
</evidence>
<feature type="region of interest" description="Disordered" evidence="1">
    <location>
        <begin position="187"/>
        <end position="222"/>
    </location>
</feature>
<protein>
    <submittedName>
        <fullName evidence="2">Ribonuclease H-like domain-containing protein</fullName>
    </submittedName>
</protein>
<dbReference type="Proteomes" id="UP001176059">
    <property type="component" value="Unassembled WGS sequence"/>
</dbReference>
<proteinExistence type="predicted"/>
<reference evidence="2" key="1">
    <citation type="submission" date="2022-08" db="EMBL/GenBank/DDBJ databases">
        <authorList>
            <consortium name="DOE Joint Genome Institute"/>
            <person name="Min B."/>
            <person name="Sierra-Patev S."/>
            <person name="Naranjo-Ortiz M."/>
            <person name="Looney B."/>
            <person name="Konkel Z."/>
            <person name="Slot J.C."/>
            <person name="Sakamoto Y."/>
            <person name="Steenwyk J.L."/>
            <person name="Rokas A."/>
            <person name="Carro J."/>
            <person name="Camarero S."/>
            <person name="Ferreira P."/>
            <person name="Molpeceres G."/>
            <person name="Ruiz-duenas F.J."/>
            <person name="Serrano A."/>
            <person name="Henrissat B."/>
            <person name="Drula E."/>
            <person name="Hughes K.W."/>
            <person name="Mata J.L."/>
            <person name="Ishikawa N.K."/>
            <person name="Vargas-Isla R."/>
            <person name="Ushijima S."/>
            <person name="Smith C.A."/>
            <person name="Ahrendt S."/>
            <person name="Andreopoulos W."/>
            <person name="He G."/>
            <person name="LaButti K."/>
            <person name="Lipzen A."/>
            <person name="Ng V."/>
            <person name="Riley R."/>
            <person name="Sandor L."/>
            <person name="Barry K."/>
            <person name="Martinez A.T."/>
            <person name="Xiao Y."/>
            <person name="Gibbons J.G."/>
            <person name="Terashima K."/>
            <person name="Hibbett D.S."/>
            <person name="Grigoriev I.V."/>
        </authorList>
    </citation>
    <scope>NUCLEOTIDE SEQUENCE</scope>
    <source>
        <strain evidence="2">ET3784</strain>
    </source>
</reference>
<gene>
    <name evidence="2" type="ORF">DFJ43DRAFT_1216059</name>
</gene>
<organism evidence="2 3">
    <name type="scientific">Lentinula guzmanii</name>
    <dbReference type="NCBI Taxonomy" id="2804957"/>
    <lineage>
        <taxon>Eukaryota</taxon>
        <taxon>Fungi</taxon>
        <taxon>Dikarya</taxon>
        <taxon>Basidiomycota</taxon>
        <taxon>Agaricomycotina</taxon>
        <taxon>Agaricomycetes</taxon>
        <taxon>Agaricomycetidae</taxon>
        <taxon>Agaricales</taxon>
        <taxon>Marasmiineae</taxon>
        <taxon>Omphalotaceae</taxon>
        <taxon>Lentinula</taxon>
    </lineage>
</organism>
<dbReference type="SUPFAM" id="SSF53098">
    <property type="entry name" value="Ribonuclease H-like"/>
    <property type="match status" value="1"/>
</dbReference>
<accession>A0AA38MUD5</accession>
<evidence type="ECO:0000256" key="1">
    <source>
        <dbReference type="SAM" id="MobiDB-lite"/>
    </source>
</evidence>
<dbReference type="EMBL" id="JANVFO010000097">
    <property type="protein sequence ID" value="KAJ3713735.1"/>
    <property type="molecule type" value="Genomic_DNA"/>
</dbReference>
<dbReference type="InterPro" id="IPR012337">
    <property type="entry name" value="RNaseH-like_sf"/>
</dbReference>
<evidence type="ECO:0000313" key="2">
    <source>
        <dbReference type="EMBL" id="KAJ3713735.1"/>
    </source>
</evidence>
<sequence>MTMLINVNNCGAHETGIYSPSAHQINIKLSEFDLFIYSSSLLLDIMDSDENLPTEIIQKLLWLRTLLKNLPSALPTPQRGEIPKYPFETFRPDAAHLQKTEDEVGAINEGFKSIFGWKTRTTGDGIIPIEERGKHGIGAVADLLERYLKKYKDSSGQPNAVLVKWVEDISTGCEKAIKKHGKELPDIPVDNQVLKRKHAKGKGDRDESRDEDTSDPMGKRRKLGSKFDDLCLVNSSRKVVAGPGRKESDIIKRLAIKYQHKITGDPYFGCVAEQCSWLQSGNASKPRVLKHATTPCKHLSDEDRNFAFSSSAGSSLGSRMSVIAASSETAAARSTDSQLSLKSGSVSLDFTQAGKEEWQTALDFCIMKLICVQGIVPNILDSDEWREFIAVATKNKLKATPSDAFEERHIPNEASHVHKATVELLKKEFNLTLTFDGGDTRGQDSVYTAHATTADRKTYFLHSYEGTDEHHDANWVKNFIFQSIDLVGREHFAALCSDNTGNTRKGRALSEDETPTLLDFPDPPHHAHNTIKDITNLPEFAEMKTVLRATIKYFSHSNFASRVLQSERLEHGVMEGLVKIGKTRFATHYSASMALDRCFPFIQQIILDKKIEPKNKTIVSTFTGMRHSMQFQLSLVQYNRIIDPIARSLWAMEGVQTNAADVFLLWLGIGAELRALFDLDEDITGIERGLAQKVIQIFNRRFKAFIKDNPDDPYFTTLYLDPRFVGSDILKKTGMIPTNDLTITIPPAIQKDDAPEAHTTPNPRAYRRAKKALKQILRNEVDLYLKVGNTTSIFTLVQATGSVKALVEEFTPQLLAYSRREYPFTDPIGDKSMLQWWRELLLNPKGRVVAFCAVKLYSILVNSMPDERWGSRKTRMNAPLRNKQKPSTIANMIQIGEWYGTHMKPEKPHKKPCVGFESGKIINSKNRSKIPDTSSEVSASHLDLHLDSEMALYSALDSEDEDESDSMPVEMPFSDIDFDVDEDIELGSDLLRKVIPKECDAPLPVFEAFLEHEIKAAGVVGDVSIEEEVDWEHV</sequence>
<keyword evidence="3" id="KW-1185">Reference proteome</keyword>
<dbReference type="AlphaFoldDB" id="A0AA38MUD5"/>
<reference evidence="2" key="2">
    <citation type="journal article" date="2023" name="Proc. Natl. Acad. Sci. U.S.A.">
        <title>A global phylogenomic analysis of the shiitake genus Lentinula.</title>
        <authorList>
            <person name="Sierra-Patev S."/>
            <person name="Min B."/>
            <person name="Naranjo-Ortiz M."/>
            <person name="Looney B."/>
            <person name="Konkel Z."/>
            <person name="Slot J.C."/>
            <person name="Sakamoto Y."/>
            <person name="Steenwyk J.L."/>
            <person name="Rokas A."/>
            <person name="Carro J."/>
            <person name="Camarero S."/>
            <person name="Ferreira P."/>
            <person name="Molpeceres G."/>
            <person name="Ruiz-Duenas F.J."/>
            <person name="Serrano A."/>
            <person name="Henrissat B."/>
            <person name="Drula E."/>
            <person name="Hughes K.W."/>
            <person name="Mata J.L."/>
            <person name="Ishikawa N.K."/>
            <person name="Vargas-Isla R."/>
            <person name="Ushijima S."/>
            <person name="Smith C.A."/>
            <person name="Donoghue J."/>
            <person name="Ahrendt S."/>
            <person name="Andreopoulos W."/>
            <person name="He G."/>
            <person name="LaButti K."/>
            <person name="Lipzen A."/>
            <person name="Ng V."/>
            <person name="Riley R."/>
            <person name="Sandor L."/>
            <person name="Barry K."/>
            <person name="Martinez A.T."/>
            <person name="Xiao Y."/>
            <person name="Gibbons J.G."/>
            <person name="Terashima K."/>
            <person name="Grigoriev I.V."/>
            <person name="Hibbett D."/>
        </authorList>
    </citation>
    <scope>NUCLEOTIDE SEQUENCE</scope>
    <source>
        <strain evidence="2">ET3784</strain>
    </source>
</reference>
<comment type="caution">
    <text evidence="2">The sequence shown here is derived from an EMBL/GenBank/DDBJ whole genome shotgun (WGS) entry which is preliminary data.</text>
</comment>
<name>A0AA38MUD5_9AGAR</name>